<comment type="caution">
    <text evidence="15">The sequence shown here is derived from an EMBL/GenBank/DDBJ whole genome shotgun (WGS) entry which is preliminary data.</text>
</comment>
<dbReference type="OrthoDB" id="6623927at2759"/>
<dbReference type="GO" id="GO:0051321">
    <property type="term" value="P:meiotic cell cycle"/>
    <property type="evidence" value="ECO:0007669"/>
    <property type="project" value="UniProtKB-KW"/>
</dbReference>
<keyword evidence="6" id="KW-0282">Flagellum</keyword>
<gene>
    <name evidence="15" type="ORF">GE061_017304</name>
</gene>
<dbReference type="AlphaFoldDB" id="A0A6A4J589"/>
<organism evidence="15 16">
    <name type="scientific">Apolygus lucorum</name>
    <name type="common">Small green plant bug</name>
    <name type="synonym">Lygocoris lucorum</name>
    <dbReference type="NCBI Taxonomy" id="248454"/>
    <lineage>
        <taxon>Eukaryota</taxon>
        <taxon>Metazoa</taxon>
        <taxon>Ecdysozoa</taxon>
        <taxon>Arthropoda</taxon>
        <taxon>Hexapoda</taxon>
        <taxon>Insecta</taxon>
        <taxon>Pterygota</taxon>
        <taxon>Neoptera</taxon>
        <taxon>Paraneoptera</taxon>
        <taxon>Hemiptera</taxon>
        <taxon>Heteroptera</taxon>
        <taxon>Panheteroptera</taxon>
        <taxon>Cimicomorpha</taxon>
        <taxon>Miridae</taxon>
        <taxon>Mirini</taxon>
        <taxon>Apolygus</taxon>
    </lineage>
</organism>
<evidence type="ECO:0000256" key="10">
    <source>
        <dbReference type="ARBA" id="ARBA00023242"/>
    </source>
</evidence>
<feature type="domain" description="Trichohyalin-plectin-homology" evidence="14">
    <location>
        <begin position="95"/>
        <end position="440"/>
    </location>
</feature>
<keyword evidence="12" id="KW-0966">Cell projection</keyword>
<dbReference type="Proteomes" id="UP000466442">
    <property type="component" value="Unassembled WGS sequence"/>
</dbReference>
<evidence type="ECO:0000256" key="1">
    <source>
        <dbReference type="ARBA" id="ARBA00004123"/>
    </source>
</evidence>
<evidence type="ECO:0000256" key="9">
    <source>
        <dbReference type="ARBA" id="ARBA00023212"/>
    </source>
</evidence>
<dbReference type="InterPro" id="IPR043597">
    <property type="entry name" value="TPH_dom"/>
</dbReference>
<dbReference type="EMBL" id="WIXP02000008">
    <property type="protein sequence ID" value="KAF6206079.1"/>
    <property type="molecule type" value="Genomic_DNA"/>
</dbReference>
<keyword evidence="11" id="KW-0469">Meiosis</keyword>
<evidence type="ECO:0000256" key="11">
    <source>
        <dbReference type="ARBA" id="ARBA00023254"/>
    </source>
</evidence>
<keyword evidence="9" id="KW-0206">Cytoskeleton</keyword>
<dbReference type="PANTHER" id="PTHR19265:SF0">
    <property type="entry name" value="MEIOSIS-SPECIFIC NUCLEAR STRUCTURAL PROTEIN 1"/>
    <property type="match status" value="1"/>
</dbReference>
<evidence type="ECO:0000256" key="4">
    <source>
        <dbReference type="ARBA" id="ARBA00014813"/>
    </source>
</evidence>
<keyword evidence="8" id="KW-0969">Cilium</keyword>
<evidence type="ECO:0000256" key="13">
    <source>
        <dbReference type="ARBA" id="ARBA00046114"/>
    </source>
</evidence>
<evidence type="ECO:0000256" key="6">
    <source>
        <dbReference type="ARBA" id="ARBA00022846"/>
    </source>
</evidence>
<protein>
    <recommendedName>
        <fullName evidence="4">Meiosis-specific nuclear structural protein 1</fullName>
    </recommendedName>
</protein>
<comment type="function">
    <text evidence="13">Microtubule inner protein (MIP) part of the dynein-decorated doublet microtubules (DMTs) in cilia axoneme, which is required for motile cilia beating. May play a role in the control of meiotic division and germ cell differentiation through regulation of pairing and recombination during meiosis. Required for sperm flagella assembly. May play a role in the assembly and function of the outer dynein arm-docking complex (ODA-DC). ODA-DC mediates outer dynein arms (ODA) binding onto the axonemal doublet microtubules.</text>
</comment>
<comment type="similarity">
    <text evidence="3">Belongs to the MNS1 family.</text>
</comment>
<evidence type="ECO:0000256" key="5">
    <source>
        <dbReference type="ARBA" id="ARBA00022490"/>
    </source>
</evidence>
<evidence type="ECO:0000313" key="15">
    <source>
        <dbReference type="EMBL" id="KAF6206079.1"/>
    </source>
</evidence>
<evidence type="ECO:0000256" key="12">
    <source>
        <dbReference type="ARBA" id="ARBA00023273"/>
    </source>
</evidence>
<dbReference type="GO" id="GO:0005634">
    <property type="term" value="C:nucleus"/>
    <property type="evidence" value="ECO:0007669"/>
    <property type="project" value="UniProtKB-SubCell"/>
</dbReference>
<dbReference type="GO" id="GO:0031514">
    <property type="term" value="C:motile cilium"/>
    <property type="evidence" value="ECO:0007669"/>
    <property type="project" value="TreeGrafter"/>
</dbReference>
<dbReference type="GO" id="GO:0044782">
    <property type="term" value="P:cilium organization"/>
    <property type="evidence" value="ECO:0007669"/>
    <property type="project" value="TreeGrafter"/>
</dbReference>
<dbReference type="PANTHER" id="PTHR19265">
    <property type="entry name" value="MEIOSIS-SPECIFIC NUCLEAR STRUCTURAL PROTEIN 1"/>
    <property type="match status" value="1"/>
</dbReference>
<evidence type="ECO:0000256" key="2">
    <source>
        <dbReference type="ARBA" id="ARBA00004611"/>
    </source>
</evidence>
<comment type="subcellular location">
    <subcellularLocation>
        <location evidence="2">Cytoplasm</location>
        <location evidence="2">Cytoskeleton</location>
        <location evidence="2">Flagellum axoneme</location>
    </subcellularLocation>
    <subcellularLocation>
        <location evidence="1">Nucleus</location>
    </subcellularLocation>
</comment>
<keyword evidence="5" id="KW-0963">Cytoplasm</keyword>
<evidence type="ECO:0000259" key="14">
    <source>
        <dbReference type="Pfam" id="PF13868"/>
    </source>
</evidence>
<evidence type="ECO:0000313" key="16">
    <source>
        <dbReference type="Proteomes" id="UP000466442"/>
    </source>
</evidence>
<dbReference type="InterPro" id="IPR026504">
    <property type="entry name" value="MNS1"/>
</dbReference>
<keyword evidence="16" id="KW-1185">Reference proteome</keyword>
<name>A0A6A4J589_APOLU</name>
<evidence type="ECO:0000256" key="8">
    <source>
        <dbReference type="ARBA" id="ARBA00023069"/>
    </source>
</evidence>
<dbReference type="Pfam" id="PF13868">
    <property type="entry name" value="TPH"/>
    <property type="match status" value="1"/>
</dbReference>
<evidence type="ECO:0000256" key="3">
    <source>
        <dbReference type="ARBA" id="ARBA00009158"/>
    </source>
</evidence>
<evidence type="ECO:0000256" key="7">
    <source>
        <dbReference type="ARBA" id="ARBA00023054"/>
    </source>
</evidence>
<keyword evidence="7" id="KW-0175">Coiled coil</keyword>
<sequence length="464" mass="56320">MDAQKQLKKLEKRNLMESMKMDMELKSKNVNLMRRLHRERQEAALEEKLARAEEAQGWRANELSQEEELAYHMDLAKREDICKLKERQQLWEMRELVDLKTQIRNAYFTKALHSQLAESRALKAKDTSEVELYKMKLQKDAEEHKRLEYIKEKDNEMRKRQYRNDLQDQIINDHKKKVEEQKQRLLDMQLVDDTIRTIMYEEKMQEDEVKRKRETAKADHDAYMQAKQVWIQLEREKEEEEERRIREYLCQKFEHEKQLQEVNRRKADEKIAAQEKLLARIQQLKAGRDERERIAQILCDEETRLREEAEAKKKKETMLQRAQEMKETVENLLKEKIARAEEEKKMNEIYREKLEREIEATKKEEREKVEKEREKKKQYGAELRAGMEQLYRNRADEKYQQAAEQDARAREQKMLQDKIAEERRRIINEHGPQLYGYLPKNLVTQEDIAHLNPQLRDYFATAAK</sequence>
<accession>A0A6A4J589</accession>
<proteinExistence type="inferred from homology"/>
<reference evidence="15" key="1">
    <citation type="journal article" date="2021" name="Mol. Ecol. Resour.">
        <title>Apolygus lucorum genome provides insights into omnivorousness and mesophyll feeding.</title>
        <authorList>
            <person name="Liu Y."/>
            <person name="Liu H."/>
            <person name="Wang H."/>
            <person name="Huang T."/>
            <person name="Liu B."/>
            <person name="Yang B."/>
            <person name="Yin L."/>
            <person name="Li B."/>
            <person name="Zhang Y."/>
            <person name="Zhang S."/>
            <person name="Jiang F."/>
            <person name="Zhang X."/>
            <person name="Ren Y."/>
            <person name="Wang B."/>
            <person name="Wang S."/>
            <person name="Lu Y."/>
            <person name="Wu K."/>
            <person name="Fan W."/>
            <person name="Wang G."/>
        </authorList>
    </citation>
    <scope>NUCLEOTIDE SEQUENCE</scope>
    <source>
        <strain evidence="15">12Hb</strain>
    </source>
</reference>
<keyword evidence="10" id="KW-0539">Nucleus</keyword>